<evidence type="ECO:0000313" key="2">
    <source>
        <dbReference type="EMBL" id="TFD66515.1"/>
    </source>
</evidence>
<feature type="transmembrane region" description="Helical" evidence="1">
    <location>
        <begin position="12"/>
        <end position="40"/>
    </location>
</feature>
<protein>
    <recommendedName>
        <fullName evidence="4">O-antigen ligase domain-containing protein</fullName>
    </recommendedName>
</protein>
<feature type="transmembrane region" description="Helical" evidence="1">
    <location>
        <begin position="165"/>
        <end position="184"/>
    </location>
</feature>
<keyword evidence="1" id="KW-1133">Transmembrane helix</keyword>
<feature type="transmembrane region" description="Helical" evidence="1">
    <location>
        <begin position="367"/>
        <end position="388"/>
    </location>
</feature>
<accession>A0A4R9ANS4</accession>
<feature type="transmembrane region" description="Helical" evidence="1">
    <location>
        <begin position="133"/>
        <end position="153"/>
    </location>
</feature>
<dbReference type="AlphaFoldDB" id="A0A4R9ANS4"/>
<comment type="caution">
    <text evidence="2">The sequence shown here is derived from an EMBL/GenBank/DDBJ whole genome shotgun (WGS) entry which is preliminary data.</text>
</comment>
<reference evidence="2 3" key="1">
    <citation type="submission" date="2019-03" db="EMBL/GenBank/DDBJ databases">
        <title>Genomics of glacier-inhabiting Cryobacterium strains.</title>
        <authorList>
            <person name="Liu Q."/>
            <person name="Xin Y.-H."/>
        </authorList>
    </citation>
    <scope>NUCLEOTIDE SEQUENCE [LARGE SCALE GENOMIC DNA]</scope>
    <source>
        <strain evidence="2 3">Sr36</strain>
    </source>
</reference>
<evidence type="ECO:0000313" key="3">
    <source>
        <dbReference type="Proteomes" id="UP000298154"/>
    </source>
</evidence>
<proteinExistence type="predicted"/>
<feature type="transmembrane region" description="Helical" evidence="1">
    <location>
        <begin position="107"/>
        <end position="127"/>
    </location>
</feature>
<feature type="transmembrane region" description="Helical" evidence="1">
    <location>
        <begin position="395"/>
        <end position="412"/>
    </location>
</feature>
<name>A0A4R9ANS4_9MICO</name>
<dbReference type="RefSeq" id="WP_134555645.1">
    <property type="nucleotide sequence ID" value="NZ_SOHK01000012.1"/>
</dbReference>
<dbReference type="Proteomes" id="UP000298154">
    <property type="component" value="Unassembled WGS sequence"/>
</dbReference>
<feature type="transmembrane region" description="Helical" evidence="1">
    <location>
        <begin position="220"/>
        <end position="242"/>
    </location>
</feature>
<feature type="transmembrane region" description="Helical" evidence="1">
    <location>
        <begin position="78"/>
        <end position="95"/>
    </location>
</feature>
<keyword evidence="1" id="KW-0472">Membrane</keyword>
<feature type="transmembrane region" description="Helical" evidence="1">
    <location>
        <begin position="418"/>
        <end position="438"/>
    </location>
</feature>
<feature type="transmembrane region" description="Helical" evidence="1">
    <location>
        <begin position="285"/>
        <end position="305"/>
    </location>
</feature>
<sequence length="452" mass="48204">MNGIELAKGGMVFAAAVVLVVLSLHVPMQVVLVAIGLMVAFIINRRVGALIFAVLLIPTISLIRRITAGPSGYTEADPLILLPLLLVVVVVAMSWTRPTVLDHSLKFTHGAASATIAGIAVSVLLTTSFDMNGLFFAGLIIVPLMLAIVLSSGRMPPVWEQVAKVLPWLGFFVGSYGIIQFFFVPSWDRAWMITSKLTSIGLPFPMEVRVFGASESPGPYALFLGLVVTFCLSNAVVLTGGVNRFGWVALASYLVFPLILSGVRSALLSVGICALILALVRATGIARVLIPVFLIVGYQALTLVISRFGTNSTILNADRYTEVSAGDDSLVARLGLLKYLANPLQHLVGNPNAPVVDNLFIDTMLRYGLLAAAGLLALHISIVVIAVGNVVRKQNEVVSVCAIFIGILSLFGPSFNALFGILIGIVFGTVMTAPKFLVRKRPNKRSLASVNR</sequence>
<gene>
    <name evidence="2" type="ORF">E3T47_08585</name>
</gene>
<feature type="transmembrane region" description="Helical" evidence="1">
    <location>
        <begin position="47"/>
        <end position="66"/>
    </location>
</feature>
<evidence type="ECO:0008006" key="4">
    <source>
        <dbReference type="Google" id="ProtNLM"/>
    </source>
</evidence>
<dbReference type="EMBL" id="SOHK01000012">
    <property type="protein sequence ID" value="TFD66515.1"/>
    <property type="molecule type" value="Genomic_DNA"/>
</dbReference>
<dbReference type="OrthoDB" id="7295126at2"/>
<keyword evidence="1" id="KW-0812">Transmembrane</keyword>
<evidence type="ECO:0000256" key="1">
    <source>
        <dbReference type="SAM" id="Phobius"/>
    </source>
</evidence>
<keyword evidence="3" id="KW-1185">Reference proteome</keyword>
<organism evidence="2 3">
    <name type="scientific">Cryobacterium ruanii</name>
    <dbReference type="NCBI Taxonomy" id="1259197"/>
    <lineage>
        <taxon>Bacteria</taxon>
        <taxon>Bacillati</taxon>
        <taxon>Actinomycetota</taxon>
        <taxon>Actinomycetes</taxon>
        <taxon>Micrococcales</taxon>
        <taxon>Microbacteriaceae</taxon>
        <taxon>Cryobacterium</taxon>
    </lineage>
</organism>
<feature type="transmembrane region" description="Helical" evidence="1">
    <location>
        <begin position="254"/>
        <end position="278"/>
    </location>
</feature>